<organism evidence="3 4">
    <name type="scientific">Aliarcobacter butzleri L348</name>
    <dbReference type="NCBI Taxonomy" id="1447256"/>
    <lineage>
        <taxon>Bacteria</taxon>
        <taxon>Pseudomonadati</taxon>
        <taxon>Campylobacterota</taxon>
        <taxon>Epsilonproteobacteria</taxon>
        <taxon>Campylobacterales</taxon>
        <taxon>Arcobacteraceae</taxon>
        <taxon>Aliarcobacter</taxon>
    </lineage>
</organism>
<gene>
    <name evidence="3" type="ORF">AA20_13290</name>
</gene>
<dbReference type="PATRIC" id="fig|1447256.3.peg.2608"/>
<dbReference type="InterPro" id="IPR026022">
    <property type="entry name" value="PhoU_dom"/>
</dbReference>
<dbReference type="Proteomes" id="UP000035514">
    <property type="component" value="Unassembled WGS sequence"/>
</dbReference>
<dbReference type="RefSeq" id="WP_012011993.1">
    <property type="nucleotide sequence ID" value="NZ_JAIQ01000175.1"/>
</dbReference>
<dbReference type="GO" id="GO:0045936">
    <property type="term" value="P:negative regulation of phosphate metabolic process"/>
    <property type="evidence" value="ECO:0007669"/>
    <property type="project" value="InterPro"/>
</dbReference>
<sequence length="222" mass="25341">MLKPYETKLQNIKEEIQQIGVSVIEALEICLKALNDRRIEDLSNVEISEKKILLKSNEIDNIIVGTLALYSPEAKDLRRLVSFLKITNELVRTGSNAKDFAKMFKKSYSQDLDTAIILEYAIPLLKSALLSLQTATSIIDEHDEKQIEEKYHRVVVEESKTDDLYLMIEKNILKLITKKLDLSKEYFDILSSLRRLEKIADRAVSIAKLLQFAQVGGDIVQS</sequence>
<dbReference type="GeneID" id="24305119"/>
<evidence type="ECO:0000313" key="4">
    <source>
        <dbReference type="Proteomes" id="UP000035514"/>
    </source>
</evidence>
<dbReference type="PANTHER" id="PTHR42930:SF3">
    <property type="entry name" value="PHOSPHATE-SPECIFIC TRANSPORT SYSTEM ACCESSORY PROTEIN PHOU"/>
    <property type="match status" value="1"/>
</dbReference>
<dbReference type="Pfam" id="PF01895">
    <property type="entry name" value="PhoU"/>
    <property type="match status" value="2"/>
</dbReference>
<name>A0A0G9JQH7_9BACT</name>
<dbReference type="EMBL" id="JAIQ01000175">
    <property type="protein sequence ID" value="KLD95874.1"/>
    <property type="molecule type" value="Genomic_DNA"/>
</dbReference>
<feature type="domain" description="PhoU" evidence="2">
    <location>
        <begin position="17"/>
        <end position="102"/>
    </location>
</feature>
<comment type="similarity">
    <text evidence="1">Belongs to the PhoU family.</text>
</comment>
<dbReference type="Gene3D" id="1.20.58.220">
    <property type="entry name" value="Phosphate transport system protein phou homolog 2, domain 2"/>
    <property type="match status" value="1"/>
</dbReference>
<dbReference type="InterPro" id="IPR028366">
    <property type="entry name" value="PhoU"/>
</dbReference>
<dbReference type="PANTHER" id="PTHR42930">
    <property type="entry name" value="PHOSPHATE-SPECIFIC TRANSPORT SYSTEM ACCESSORY PROTEIN PHOU"/>
    <property type="match status" value="1"/>
</dbReference>
<comment type="caution">
    <text evidence="3">The sequence shown here is derived from an EMBL/GenBank/DDBJ whole genome shotgun (WGS) entry which is preliminary data.</text>
</comment>
<dbReference type="GO" id="GO:0030643">
    <property type="term" value="P:intracellular phosphate ion homeostasis"/>
    <property type="evidence" value="ECO:0007669"/>
    <property type="project" value="InterPro"/>
</dbReference>
<feature type="domain" description="PhoU" evidence="2">
    <location>
        <begin position="131"/>
        <end position="209"/>
    </location>
</feature>
<evidence type="ECO:0000256" key="1">
    <source>
        <dbReference type="ARBA" id="ARBA00008107"/>
    </source>
</evidence>
<evidence type="ECO:0000259" key="2">
    <source>
        <dbReference type="Pfam" id="PF01895"/>
    </source>
</evidence>
<dbReference type="InterPro" id="IPR038078">
    <property type="entry name" value="PhoU-like_sf"/>
</dbReference>
<proteinExistence type="inferred from homology"/>
<dbReference type="AlphaFoldDB" id="A0A0G9JQH7"/>
<reference evidence="3 4" key="1">
    <citation type="submission" date="2014-01" db="EMBL/GenBank/DDBJ databases">
        <title>Development of a Comparative Genomic Fingerprinting Assay for High Resolution Genotyping of Arcobacter butzleri.</title>
        <authorList>
            <person name="Webb A.L."/>
            <person name="Inglis G.D."/>
            <person name="Kruczkiewicz P."/>
            <person name="Selinger L.B."/>
            <person name="Taboada E.N."/>
        </authorList>
    </citation>
    <scope>NUCLEOTIDE SEQUENCE [LARGE SCALE GENOMIC DNA]</scope>
    <source>
        <strain evidence="3 4">L348</strain>
    </source>
</reference>
<evidence type="ECO:0000313" key="3">
    <source>
        <dbReference type="EMBL" id="KLD95874.1"/>
    </source>
</evidence>
<protein>
    <submittedName>
        <fullName evidence="3">PhoU family transcriptional regulator</fullName>
    </submittedName>
</protein>
<accession>A0A0G9JQH7</accession>
<dbReference type="SUPFAM" id="SSF109755">
    <property type="entry name" value="PhoU-like"/>
    <property type="match status" value="1"/>
</dbReference>